<evidence type="ECO:0000313" key="16">
    <source>
        <dbReference type="Proteomes" id="UP000288127"/>
    </source>
</evidence>
<dbReference type="Pfam" id="PF14579">
    <property type="entry name" value="HHH_6"/>
    <property type="match status" value="1"/>
</dbReference>
<dbReference type="Gene3D" id="3.20.20.140">
    <property type="entry name" value="Metal-dependent hydrolases"/>
    <property type="match status" value="1"/>
</dbReference>
<evidence type="ECO:0000256" key="4">
    <source>
        <dbReference type="ARBA" id="ARBA00017273"/>
    </source>
</evidence>
<dbReference type="GO" id="GO:0005737">
    <property type="term" value="C:cytoplasm"/>
    <property type="evidence" value="ECO:0007669"/>
    <property type="project" value="UniProtKB-SubCell"/>
</dbReference>
<gene>
    <name evidence="13" type="primary">dnaE2</name>
    <name evidence="15" type="ORF">CWI76_08565</name>
</gene>
<evidence type="ECO:0000256" key="8">
    <source>
        <dbReference type="ARBA" id="ARBA00022705"/>
    </source>
</evidence>
<dbReference type="GO" id="GO:0008408">
    <property type="term" value="F:3'-5' exonuclease activity"/>
    <property type="evidence" value="ECO:0007669"/>
    <property type="project" value="InterPro"/>
</dbReference>
<dbReference type="NCBIfam" id="TIGR00594">
    <property type="entry name" value="polc"/>
    <property type="match status" value="1"/>
</dbReference>
<protein>
    <recommendedName>
        <fullName evidence="4 13">Error-prone DNA polymerase</fullName>
        <ecNumber evidence="3 13">2.7.7.7</ecNumber>
    </recommendedName>
</protein>
<keyword evidence="16" id="KW-1185">Reference proteome</keyword>
<dbReference type="InterPro" id="IPR004013">
    <property type="entry name" value="PHP_dom"/>
</dbReference>
<dbReference type="CDD" id="cd04485">
    <property type="entry name" value="DnaE_OBF"/>
    <property type="match status" value="1"/>
</dbReference>
<dbReference type="Pfam" id="PF02811">
    <property type="entry name" value="PHP"/>
    <property type="match status" value="1"/>
</dbReference>
<dbReference type="GO" id="GO:0003676">
    <property type="term" value="F:nucleic acid binding"/>
    <property type="evidence" value="ECO:0007669"/>
    <property type="project" value="InterPro"/>
</dbReference>
<dbReference type="InterPro" id="IPR023073">
    <property type="entry name" value="DnaE2"/>
</dbReference>
<evidence type="ECO:0000256" key="9">
    <source>
        <dbReference type="ARBA" id="ARBA00022763"/>
    </source>
</evidence>
<keyword evidence="5 13" id="KW-0963">Cytoplasm</keyword>
<dbReference type="InterPro" id="IPR011708">
    <property type="entry name" value="DNA_pol3_alpha_NTPase_dom"/>
</dbReference>
<organism evidence="15 16">
    <name type="scientific">Pseudidiomarina marina</name>
    <dbReference type="NCBI Taxonomy" id="502366"/>
    <lineage>
        <taxon>Bacteria</taxon>
        <taxon>Pseudomonadati</taxon>
        <taxon>Pseudomonadota</taxon>
        <taxon>Gammaproteobacteria</taxon>
        <taxon>Alteromonadales</taxon>
        <taxon>Idiomarinaceae</taxon>
        <taxon>Pseudidiomarina</taxon>
    </lineage>
</organism>
<comment type="catalytic activity">
    <reaction evidence="12 13">
        <text>DNA(n) + a 2'-deoxyribonucleoside 5'-triphosphate = DNA(n+1) + diphosphate</text>
        <dbReference type="Rhea" id="RHEA:22508"/>
        <dbReference type="Rhea" id="RHEA-COMP:17339"/>
        <dbReference type="Rhea" id="RHEA-COMP:17340"/>
        <dbReference type="ChEBI" id="CHEBI:33019"/>
        <dbReference type="ChEBI" id="CHEBI:61560"/>
        <dbReference type="ChEBI" id="CHEBI:173112"/>
        <dbReference type="EC" id="2.7.7.7"/>
    </reaction>
</comment>
<evidence type="ECO:0000256" key="7">
    <source>
        <dbReference type="ARBA" id="ARBA00022695"/>
    </source>
</evidence>
<dbReference type="Proteomes" id="UP000288127">
    <property type="component" value="Unassembled WGS sequence"/>
</dbReference>
<dbReference type="InterPro" id="IPR012340">
    <property type="entry name" value="NA-bd_OB-fold"/>
</dbReference>
<dbReference type="OrthoDB" id="9803237at2"/>
<evidence type="ECO:0000256" key="13">
    <source>
        <dbReference type="HAMAP-Rule" id="MF_01902"/>
    </source>
</evidence>
<dbReference type="Pfam" id="PF07733">
    <property type="entry name" value="DNA_pol3_alpha"/>
    <property type="match status" value="1"/>
</dbReference>
<comment type="subcellular location">
    <subcellularLocation>
        <location evidence="1 13">Cytoplasm</location>
    </subcellularLocation>
</comment>
<keyword evidence="10 13" id="KW-0239">DNA-directed DNA polymerase</keyword>
<keyword evidence="8 13" id="KW-0235">DNA replication</keyword>
<dbReference type="NCBIfam" id="NF004225">
    <property type="entry name" value="PRK05672.1"/>
    <property type="match status" value="1"/>
</dbReference>
<dbReference type="InterPro" id="IPR016195">
    <property type="entry name" value="Pol/histidinol_Pase-like"/>
</dbReference>
<dbReference type="CDD" id="cd07434">
    <property type="entry name" value="PHP_PolIIIA_DnaE2"/>
    <property type="match status" value="1"/>
</dbReference>
<comment type="similarity">
    <text evidence="2 13">Belongs to the DNA polymerase type-C family. DnaE2 subfamily.</text>
</comment>
<dbReference type="GO" id="GO:0006260">
    <property type="term" value="P:DNA replication"/>
    <property type="evidence" value="ECO:0007669"/>
    <property type="project" value="UniProtKB-KW"/>
</dbReference>
<dbReference type="AlphaFoldDB" id="A0A432YGT8"/>
<dbReference type="RefSeq" id="WP_126759904.1">
    <property type="nucleotide sequence ID" value="NZ_PIPZ01000002.1"/>
</dbReference>
<name>A0A432YGT8_9GAMM</name>
<reference evidence="16" key="1">
    <citation type="journal article" date="2018" name="Front. Microbiol.">
        <title>Genome-Based Analysis Reveals the Taxonomy and Diversity of the Family Idiomarinaceae.</title>
        <authorList>
            <person name="Liu Y."/>
            <person name="Lai Q."/>
            <person name="Shao Z."/>
        </authorList>
    </citation>
    <scope>NUCLEOTIDE SEQUENCE [LARGE SCALE GENOMIC DNA]</scope>
    <source>
        <strain evidence="16">PIM1</strain>
    </source>
</reference>
<keyword evidence="9 13" id="KW-0227">DNA damage</keyword>
<dbReference type="GO" id="GO:0006281">
    <property type="term" value="P:DNA repair"/>
    <property type="evidence" value="ECO:0007669"/>
    <property type="project" value="UniProtKB-UniRule"/>
</dbReference>
<dbReference type="PANTHER" id="PTHR32294">
    <property type="entry name" value="DNA POLYMERASE III SUBUNIT ALPHA"/>
    <property type="match status" value="1"/>
</dbReference>
<dbReference type="HAMAP" id="MF_01902">
    <property type="entry name" value="DNApol_error_prone"/>
    <property type="match status" value="1"/>
</dbReference>
<dbReference type="EMBL" id="PIPZ01000002">
    <property type="protein sequence ID" value="RUO60158.1"/>
    <property type="molecule type" value="Genomic_DNA"/>
</dbReference>
<evidence type="ECO:0000256" key="6">
    <source>
        <dbReference type="ARBA" id="ARBA00022679"/>
    </source>
</evidence>
<dbReference type="Gene3D" id="2.40.50.140">
    <property type="entry name" value="Nucleic acid-binding proteins"/>
    <property type="match status" value="1"/>
</dbReference>
<evidence type="ECO:0000256" key="2">
    <source>
        <dbReference type="ARBA" id="ARBA00007391"/>
    </source>
</evidence>
<dbReference type="PANTHER" id="PTHR32294:SF4">
    <property type="entry name" value="ERROR-PRONE DNA POLYMERASE"/>
    <property type="match status" value="1"/>
</dbReference>
<dbReference type="EC" id="2.7.7.7" evidence="3 13"/>
<dbReference type="SUPFAM" id="SSF89550">
    <property type="entry name" value="PHP domain-like"/>
    <property type="match status" value="1"/>
</dbReference>
<evidence type="ECO:0000256" key="3">
    <source>
        <dbReference type="ARBA" id="ARBA00012417"/>
    </source>
</evidence>
<dbReference type="InterPro" id="IPR004805">
    <property type="entry name" value="DnaE2/DnaE/PolC"/>
</dbReference>
<dbReference type="Gene3D" id="1.10.150.870">
    <property type="match status" value="1"/>
</dbReference>
<feature type="domain" description="Polymerase/histidinol phosphatase N-terminal" evidence="14">
    <location>
        <begin position="17"/>
        <end position="84"/>
    </location>
</feature>
<evidence type="ECO:0000256" key="11">
    <source>
        <dbReference type="ARBA" id="ARBA00023204"/>
    </source>
</evidence>
<comment type="function">
    <text evidence="13">DNA polymerase involved in damage-induced mutagenesis and translesion synthesis (TLS). It is not the major replicative DNA polymerase.</text>
</comment>
<evidence type="ECO:0000256" key="1">
    <source>
        <dbReference type="ARBA" id="ARBA00004496"/>
    </source>
</evidence>
<sequence length="1046" mass="118807">MAGSVNTVATTVDQRPAALHCLSNFSFLRGGSHPHELVQRAVDYGYQALAITDECSVAGVVRAYVAAREQPLRLIIGSEFHLENIGTLIVLVRNRQGYAQLCQLITTARNRSKKGSYQVFLEDFIETLTQCSLLWRPLFKANLEEADSDLIKATAEQLKQAFGDYFWLAYSRHYRADDAQRYCYYQRLSIEQTIPVAAVCEVCYHEPQRQSLHDVLVAIRRRQPLETQVAQLKPNQDYCLRTLEQLQQCYPADWLAQSIAIAKQCCFCLSELRYEYPAELVPEGKTASEHLRELTYGGAQQRFPQGLREDVKAKLEKELQLIAQLRYEYFFLTIHDLVQFAQQHGILYQGRGSAANSVVCYCLQITAVNPDQIDVLFERFISVERDEPPDIDVDFEHERREEVIQYIYQKYGRHRAALAATVIRYRLRSALRDVGKALGFHEQELRHYLRQIDRRDQHSSWQQQLLEKVSGLGKTHRGRCLLALTESILGFPRHLSQHVGGFVIASTQLSDLVPVENASMPERTVIQWDKDDLETLHLIKVDVLALGMLTAIRKMLQLIQQHHQRELGLADIPQEDAKVYQMLQRADSIGVFQIESRAQMNMLPRLRPQTFYDLVVQIAIVRPGPIQGDMVHPYLRRRAGLEPITFPSEAVKQVLERTLGVPIFQEQVIKLAMVAAGFSGGEADQLRRAMANWKSSGELRQFESKLIKGMRERGYSEEFAQRIFQQICGFGEYGFPESHSASFANLAYASAWLKHYYPAAFYCALLNSLPMGFYSANQLIQDARRHHITVLPADIQQSAWDHLLEAGARGVQLRLGLRLIKGLSQSRIEALLEQRPAQGFQSLQQLRDVGLSGPDLHKLATADVLGSLAGHRYQSQWQSLALQAEQLPLFMDQLTEPASNLLPPAEFQDIAVDYRTTGVSLRRHPLALLREQQQLKGYKLSSELAQCRHKQLVRVAGLVTCRQRPGTASGVTFVTLEDESGLINIVIWQKTARDFRQAYLTAQLLKVKGIVEIHGEVIHVIAAHLEDGTEQLAQLGVSANRSRDFH</sequence>
<evidence type="ECO:0000256" key="12">
    <source>
        <dbReference type="ARBA" id="ARBA00049244"/>
    </source>
</evidence>
<dbReference type="GO" id="GO:0003887">
    <property type="term" value="F:DNA-directed DNA polymerase activity"/>
    <property type="evidence" value="ECO:0007669"/>
    <property type="project" value="UniProtKB-UniRule"/>
</dbReference>
<dbReference type="InterPro" id="IPR040982">
    <property type="entry name" value="DNA_pol3_finger"/>
</dbReference>
<dbReference type="Pfam" id="PF01336">
    <property type="entry name" value="tRNA_anti-codon"/>
    <property type="match status" value="1"/>
</dbReference>
<keyword evidence="6 13" id="KW-0808">Transferase</keyword>
<proteinExistence type="inferred from homology"/>
<keyword evidence="11 13" id="KW-0234">DNA repair</keyword>
<comment type="caution">
    <text evidence="15">The sequence shown here is derived from an EMBL/GenBank/DDBJ whole genome shotgun (WGS) entry which is preliminary data.</text>
</comment>
<dbReference type="InterPro" id="IPR029460">
    <property type="entry name" value="DNAPol_HHH"/>
</dbReference>
<dbReference type="InterPro" id="IPR004365">
    <property type="entry name" value="NA-bd_OB_tRNA"/>
</dbReference>
<dbReference type="Pfam" id="PF17657">
    <property type="entry name" value="DNA_pol3_finger"/>
    <property type="match status" value="1"/>
</dbReference>
<evidence type="ECO:0000256" key="10">
    <source>
        <dbReference type="ARBA" id="ARBA00022932"/>
    </source>
</evidence>
<dbReference type="InterPro" id="IPR003141">
    <property type="entry name" value="Pol/His_phosphatase_N"/>
</dbReference>
<accession>A0A432YGT8</accession>
<evidence type="ECO:0000313" key="15">
    <source>
        <dbReference type="EMBL" id="RUO60158.1"/>
    </source>
</evidence>
<evidence type="ECO:0000259" key="14">
    <source>
        <dbReference type="SMART" id="SM00481"/>
    </source>
</evidence>
<keyword evidence="7 13" id="KW-0548">Nucleotidyltransferase</keyword>
<dbReference type="SMART" id="SM00481">
    <property type="entry name" value="POLIIIAc"/>
    <property type="match status" value="1"/>
</dbReference>
<evidence type="ECO:0000256" key="5">
    <source>
        <dbReference type="ARBA" id="ARBA00022490"/>
    </source>
</evidence>